<name>A0A843U071_COLES</name>
<keyword evidence="1" id="KW-0479">Metal-binding</keyword>
<dbReference type="Pfam" id="PF14768">
    <property type="entry name" value="RPA_interact_C"/>
    <property type="match status" value="1"/>
</dbReference>
<organism evidence="6 7">
    <name type="scientific">Colocasia esculenta</name>
    <name type="common">Wild taro</name>
    <name type="synonym">Arum esculentum</name>
    <dbReference type="NCBI Taxonomy" id="4460"/>
    <lineage>
        <taxon>Eukaryota</taxon>
        <taxon>Viridiplantae</taxon>
        <taxon>Streptophyta</taxon>
        <taxon>Embryophyta</taxon>
        <taxon>Tracheophyta</taxon>
        <taxon>Spermatophyta</taxon>
        <taxon>Magnoliopsida</taxon>
        <taxon>Liliopsida</taxon>
        <taxon>Araceae</taxon>
        <taxon>Aroideae</taxon>
        <taxon>Colocasieae</taxon>
        <taxon>Colocasia</taxon>
    </lineage>
</organism>
<dbReference type="InterPro" id="IPR028159">
    <property type="entry name" value="RPA_interact_C_dom"/>
</dbReference>
<keyword evidence="3" id="KW-0862">Zinc</keyword>
<evidence type="ECO:0008006" key="8">
    <source>
        <dbReference type="Google" id="ProtNLM"/>
    </source>
</evidence>
<evidence type="ECO:0000259" key="5">
    <source>
        <dbReference type="Pfam" id="PF14768"/>
    </source>
</evidence>
<dbReference type="Pfam" id="PF14767">
    <property type="entry name" value="RPA_interact_M"/>
    <property type="match status" value="1"/>
</dbReference>
<gene>
    <name evidence="6" type="ORF">Taro_006248</name>
</gene>
<evidence type="ECO:0000256" key="2">
    <source>
        <dbReference type="ARBA" id="ARBA00022771"/>
    </source>
</evidence>
<dbReference type="Proteomes" id="UP000652761">
    <property type="component" value="Unassembled WGS sequence"/>
</dbReference>
<dbReference type="GO" id="GO:0006606">
    <property type="term" value="P:protein import into nucleus"/>
    <property type="evidence" value="ECO:0007669"/>
    <property type="project" value="TreeGrafter"/>
</dbReference>
<protein>
    <recommendedName>
        <fullName evidence="8">RPA-interacting protein C-terminal domain-containing protein</fullName>
    </recommendedName>
</protein>
<proteinExistence type="predicted"/>
<accession>A0A843U071</accession>
<feature type="domain" description="RPA-interacting protein central" evidence="4">
    <location>
        <begin position="3"/>
        <end position="78"/>
    </location>
</feature>
<dbReference type="GO" id="GO:0005634">
    <property type="term" value="C:nucleus"/>
    <property type="evidence" value="ECO:0007669"/>
    <property type="project" value="TreeGrafter"/>
</dbReference>
<evidence type="ECO:0000313" key="6">
    <source>
        <dbReference type="EMBL" id="MQL73889.1"/>
    </source>
</evidence>
<sequence>MRIKHSSLNDQTGISKSGCDDLLWEYDSHQVDYSSAESHYEELLIEMERCLYEDLREESIRKELELYEEEDEYLARAVFEHMQLNDGQAEEKGSIWCPICKQGEVRENDHHLIYCTICNLQLDLGNDKMNLEFLRGRLGEVHEEHLDKGCKATPSFFMETGFNLTALYIRCQACNTFEIVL</sequence>
<dbReference type="InterPro" id="IPR028155">
    <property type="entry name" value="RPA_interact_central"/>
</dbReference>
<evidence type="ECO:0000259" key="4">
    <source>
        <dbReference type="Pfam" id="PF14767"/>
    </source>
</evidence>
<keyword evidence="7" id="KW-1185">Reference proteome</keyword>
<dbReference type="PANTHER" id="PTHR31742:SF1">
    <property type="entry name" value="RPA-INTERACTING PROTEIN"/>
    <property type="match status" value="1"/>
</dbReference>
<dbReference type="OrthoDB" id="435311at2759"/>
<keyword evidence="2" id="KW-0863">Zinc-finger</keyword>
<dbReference type="InterPro" id="IPR028156">
    <property type="entry name" value="RIP"/>
</dbReference>
<reference evidence="6" key="1">
    <citation type="submission" date="2017-07" db="EMBL/GenBank/DDBJ databases">
        <title>Taro Niue Genome Assembly and Annotation.</title>
        <authorList>
            <person name="Atibalentja N."/>
            <person name="Keating K."/>
            <person name="Fields C.J."/>
        </authorList>
    </citation>
    <scope>NUCLEOTIDE SEQUENCE</scope>
    <source>
        <strain evidence="6">Niue_2</strain>
        <tissue evidence="6">Leaf</tissue>
    </source>
</reference>
<feature type="domain" description="RPA-interacting protein C-terminal" evidence="5">
    <location>
        <begin position="96"/>
        <end position="179"/>
    </location>
</feature>
<evidence type="ECO:0000313" key="7">
    <source>
        <dbReference type="Proteomes" id="UP000652761"/>
    </source>
</evidence>
<comment type="caution">
    <text evidence="6">The sequence shown here is derived from an EMBL/GenBank/DDBJ whole genome shotgun (WGS) entry which is preliminary data.</text>
</comment>
<dbReference type="EMBL" id="NMUH01000182">
    <property type="protein sequence ID" value="MQL73889.1"/>
    <property type="molecule type" value="Genomic_DNA"/>
</dbReference>
<dbReference type="AlphaFoldDB" id="A0A843U071"/>
<evidence type="ECO:0000256" key="1">
    <source>
        <dbReference type="ARBA" id="ARBA00022723"/>
    </source>
</evidence>
<dbReference type="GO" id="GO:0008270">
    <property type="term" value="F:zinc ion binding"/>
    <property type="evidence" value="ECO:0007669"/>
    <property type="project" value="UniProtKB-KW"/>
</dbReference>
<evidence type="ECO:0000256" key="3">
    <source>
        <dbReference type="ARBA" id="ARBA00022833"/>
    </source>
</evidence>
<dbReference type="PANTHER" id="PTHR31742">
    <property type="entry name" value="RPA-INTERACTING PROTEIN RPAIN"/>
    <property type="match status" value="1"/>
</dbReference>